<dbReference type="AlphaFoldDB" id="A0A8S9G3Y7"/>
<evidence type="ECO:0000256" key="1">
    <source>
        <dbReference type="SAM" id="MobiDB-lite"/>
    </source>
</evidence>
<dbReference type="Proteomes" id="UP000712281">
    <property type="component" value="Unassembled WGS sequence"/>
</dbReference>
<reference evidence="2" key="1">
    <citation type="submission" date="2019-12" db="EMBL/GenBank/DDBJ databases">
        <title>Genome sequencing and annotation of Brassica cretica.</title>
        <authorList>
            <person name="Studholme D.J."/>
            <person name="Sarris P.F."/>
        </authorList>
    </citation>
    <scope>NUCLEOTIDE SEQUENCE</scope>
    <source>
        <strain evidence="2">PFS-001/15</strain>
        <tissue evidence="2">Leaf</tissue>
    </source>
</reference>
<sequence>MVGVRRLSPGVDQNRNKMKFGKGRGSGQDLLGDGPMVGKVSIDIPMGVSIDTPFAPSIDYSSVISIDALKSSFMRWLNECLLSLLDQLSPCS</sequence>
<gene>
    <name evidence="2" type="ORF">F2Q68_00020636</name>
</gene>
<dbReference type="EMBL" id="QGKW02002228">
    <property type="protein sequence ID" value="KAF2539256.1"/>
    <property type="molecule type" value="Genomic_DNA"/>
</dbReference>
<name>A0A8S9G3Y7_BRACR</name>
<comment type="caution">
    <text evidence="2">The sequence shown here is derived from an EMBL/GenBank/DDBJ whole genome shotgun (WGS) entry which is preliminary data.</text>
</comment>
<proteinExistence type="predicted"/>
<evidence type="ECO:0000313" key="3">
    <source>
        <dbReference type="Proteomes" id="UP000712281"/>
    </source>
</evidence>
<accession>A0A8S9G3Y7</accession>
<organism evidence="2 3">
    <name type="scientific">Brassica cretica</name>
    <name type="common">Mustard</name>
    <dbReference type="NCBI Taxonomy" id="69181"/>
    <lineage>
        <taxon>Eukaryota</taxon>
        <taxon>Viridiplantae</taxon>
        <taxon>Streptophyta</taxon>
        <taxon>Embryophyta</taxon>
        <taxon>Tracheophyta</taxon>
        <taxon>Spermatophyta</taxon>
        <taxon>Magnoliopsida</taxon>
        <taxon>eudicotyledons</taxon>
        <taxon>Gunneridae</taxon>
        <taxon>Pentapetalae</taxon>
        <taxon>rosids</taxon>
        <taxon>malvids</taxon>
        <taxon>Brassicales</taxon>
        <taxon>Brassicaceae</taxon>
        <taxon>Brassiceae</taxon>
        <taxon>Brassica</taxon>
    </lineage>
</organism>
<feature type="region of interest" description="Disordered" evidence="1">
    <location>
        <begin position="1"/>
        <end position="32"/>
    </location>
</feature>
<protein>
    <submittedName>
        <fullName evidence="2">Uncharacterized protein</fullName>
    </submittedName>
</protein>
<evidence type="ECO:0000313" key="2">
    <source>
        <dbReference type="EMBL" id="KAF2539256.1"/>
    </source>
</evidence>